<sequence>MILTVLISCIALGSIVGFLAGLLGIGGGLIIVPALVYLLPMVGVSSDVVMPMALGTSLGAIVITSTSAAYAHHRKKNIPWQLARQLMILVAVGALVGAFIADSLSSETLTSFFSFVVVLLAAYMLLSINASKERALPATYVLQSLSFITGVISSLMGIAGGAILVPSLSFFGVPVRHAIGIATACGVMVALFGSLGYIITGFNLPNLPDLSLGYLYLPALLGIVVSSSIFAPLGVKYASKLPVKTLKKFFAVFLIFVAIKMMMA</sequence>
<comment type="caution">
    <text evidence="7">The sequence shown here is derived from an EMBL/GenBank/DDBJ whole genome shotgun (WGS) entry which is preliminary data.</text>
</comment>
<feature type="transmembrane region" description="Helical" evidence="6">
    <location>
        <begin position="48"/>
        <end position="70"/>
    </location>
</feature>
<keyword evidence="4 6" id="KW-1133">Transmembrane helix</keyword>
<evidence type="ECO:0000313" key="7">
    <source>
        <dbReference type="EMBL" id="OUR84941.1"/>
    </source>
</evidence>
<organism evidence="7 8">
    <name type="scientific">Colwellia psychrerythraea</name>
    <name type="common">Vibrio psychroerythus</name>
    <dbReference type="NCBI Taxonomy" id="28229"/>
    <lineage>
        <taxon>Bacteria</taxon>
        <taxon>Pseudomonadati</taxon>
        <taxon>Pseudomonadota</taxon>
        <taxon>Gammaproteobacteria</taxon>
        <taxon>Alteromonadales</taxon>
        <taxon>Colwelliaceae</taxon>
        <taxon>Colwellia</taxon>
    </lineage>
</organism>
<gene>
    <name evidence="7" type="ORF">A9Q75_00960</name>
</gene>
<dbReference type="Pfam" id="PF01925">
    <property type="entry name" value="TauE"/>
    <property type="match status" value="1"/>
</dbReference>
<feature type="transmembrane region" description="Helical" evidence="6">
    <location>
        <begin position="112"/>
        <end position="128"/>
    </location>
</feature>
<evidence type="ECO:0000256" key="4">
    <source>
        <dbReference type="ARBA" id="ARBA00022989"/>
    </source>
</evidence>
<keyword evidence="5 6" id="KW-0472">Membrane</keyword>
<dbReference type="InterPro" id="IPR002781">
    <property type="entry name" value="TM_pro_TauE-like"/>
</dbReference>
<dbReference type="PANTHER" id="PTHR43483:SF3">
    <property type="entry name" value="MEMBRANE TRANSPORTER PROTEIN HI_0806-RELATED"/>
    <property type="match status" value="1"/>
</dbReference>
<dbReference type="PANTHER" id="PTHR43483">
    <property type="entry name" value="MEMBRANE TRANSPORTER PROTEIN HI_0806-RELATED"/>
    <property type="match status" value="1"/>
</dbReference>
<proteinExistence type="inferred from homology"/>
<dbReference type="GO" id="GO:0005886">
    <property type="term" value="C:plasma membrane"/>
    <property type="evidence" value="ECO:0007669"/>
    <property type="project" value="UniProtKB-SubCell"/>
</dbReference>
<feature type="transmembrane region" description="Helical" evidence="6">
    <location>
        <begin position="12"/>
        <end position="36"/>
    </location>
</feature>
<protein>
    <recommendedName>
        <fullName evidence="6">Probable membrane transporter protein</fullName>
    </recommendedName>
</protein>
<evidence type="ECO:0000256" key="2">
    <source>
        <dbReference type="ARBA" id="ARBA00009142"/>
    </source>
</evidence>
<reference evidence="8" key="1">
    <citation type="journal article" date="2017" name="Proc. Natl. Acad. Sci. U.S.A.">
        <title>Simulation of Deepwater Horizon oil plume reveals substrate specialization within a complex community of hydrocarbon degraders.</title>
        <authorList>
            <person name="Hu P."/>
            <person name="Dubinsky E.A."/>
            <person name="Probst A.J."/>
            <person name="Wang J."/>
            <person name="Sieber C.M.K."/>
            <person name="Tom L.M."/>
            <person name="Gardinali P."/>
            <person name="Banfield J.F."/>
            <person name="Atlas R.M."/>
            <person name="Andersen G.L."/>
        </authorList>
    </citation>
    <scope>NUCLEOTIDE SEQUENCE [LARGE SCALE GENOMIC DNA]</scope>
</reference>
<evidence type="ECO:0000313" key="8">
    <source>
        <dbReference type="Proteomes" id="UP000243053"/>
    </source>
</evidence>
<feature type="transmembrane region" description="Helical" evidence="6">
    <location>
        <begin position="140"/>
        <end position="165"/>
    </location>
</feature>
<dbReference type="AlphaFoldDB" id="A0A1Y5EQC7"/>
<comment type="subcellular location">
    <subcellularLocation>
        <location evidence="6">Cell membrane</location>
        <topology evidence="6">Multi-pass membrane protein</topology>
    </subcellularLocation>
    <subcellularLocation>
        <location evidence="1">Membrane</location>
        <topology evidence="1">Multi-pass membrane protein</topology>
    </subcellularLocation>
</comment>
<evidence type="ECO:0000256" key="5">
    <source>
        <dbReference type="ARBA" id="ARBA00023136"/>
    </source>
</evidence>
<accession>A0A1Y5EQC7</accession>
<name>A0A1Y5EQC7_COLPS</name>
<evidence type="ECO:0000256" key="6">
    <source>
        <dbReference type="RuleBase" id="RU363041"/>
    </source>
</evidence>
<feature type="transmembrane region" description="Helical" evidence="6">
    <location>
        <begin position="245"/>
        <end position="263"/>
    </location>
</feature>
<feature type="transmembrane region" description="Helical" evidence="6">
    <location>
        <begin position="212"/>
        <end position="233"/>
    </location>
</feature>
<keyword evidence="6" id="KW-1003">Cell membrane</keyword>
<dbReference type="Proteomes" id="UP000243053">
    <property type="component" value="Unassembled WGS sequence"/>
</dbReference>
<feature type="transmembrane region" description="Helical" evidence="6">
    <location>
        <begin position="82"/>
        <end position="100"/>
    </location>
</feature>
<evidence type="ECO:0000256" key="1">
    <source>
        <dbReference type="ARBA" id="ARBA00004141"/>
    </source>
</evidence>
<keyword evidence="3 6" id="KW-0812">Transmembrane</keyword>
<dbReference type="EMBL" id="MAAF01000007">
    <property type="protein sequence ID" value="OUR84941.1"/>
    <property type="molecule type" value="Genomic_DNA"/>
</dbReference>
<evidence type="ECO:0000256" key="3">
    <source>
        <dbReference type="ARBA" id="ARBA00022692"/>
    </source>
</evidence>
<comment type="similarity">
    <text evidence="2 6">Belongs to the 4-toluene sulfonate uptake permease (TSUP) (TC 2.A.102) family.</text>
</comment>
<feature type="transmembrane region" description="Helical" evidence="6">
    <location>
        <begin position="177"/>
        <end position="200"/>
    </location>
</feature>